<dbReference type="Pfam" id="PF00931">
    <property type="entry name" value="NB-ARC"/>
    <property type="match status" value="1"/>
</dbReference>
<accession>A0ABD3L5M8</accession>
<dbReference type="PANTHER" id="PTHR11017:SF570">
    <property type="entry name" value="DISEASE RESISTANCE PROTEIN (TIR-NBS CLASS)-RELATED"/>
    <property type="match status" value="1"/>
</dbReference>
<dbReference type="InterPro" id="IPR055414">
    <property type="entry name" value="LRR_R13L4/SHOC2-like"/>
</dbReference>
<dbReference type="InterPro" id="IPR058192">
    <property type="entry name" value="WHD_ROQ1-like"/>
</dbReference>
<dbReference type="EMBL" id="JBJKBG010000003">
    <property type="protein sequence ID" value="KAL3745163.1"/>
    <property type="molecule type" value="Genomic_DNA"/>
</dbReference>
<comment type="caution">
    <text evidence="7">The sequence shown here is derived from an EMBL/GenBank/DDBJ whole genome shotgun (WGS) entry which is preliminary data.</text>
</comment>
<evidence type="ECO:0000256" key="1">
    <source>
        <dbReference type="ARBA" id="ARBA00022614"/>
    </source>
</evidence>
<evidence type="ECO:0000313" key="8">
    <source>
        <dbReference type="Proteomes" id="UP001634007"/>
    </source>
</evidence>
<proteinExistence type="predicted"/>
<dbReference type="SMART" id="SM00369">
    <property type="entry name" value="LRR_TYP"/>
    <property type="match status" value="3"/>
</dbReference>
<dbReference type="InterPro" id="IPR044974">
    <property type="entry name" value="Disease_R_plants"/>
</dbReference>
<keyword evidence="4" id="KW-0520">NAD</keyword>
<dbReference type="PANTHER" id="PTHR11017">
    <property type="entry name" value="LEUCINE-RICH REPEAT-CONTAINING PROTEIN"/>
    <property type="match status" value="1"/>
</dbReference>
<dbReference type="SMART" id="SM00255">
    <property type="entry name" value="TIR"/>
    <property type="match status" value="1"/>
</dbReference>
<evidence type="ECO:0000259" key="6">
    <source>
        <dbReference type="PROSITE" id="PS50104"/>
    </source>
</evidence>
<dbReference type="Pfam" id="PF01582">
    <property type="entry name" value="TIR"/>
    <property type="match status" value="1"/>
</dbReference>
<feature type="compositionally biased region" description="Low complexity" evidence="5">
    <location>
        <begin position="7"/>
        <end position="19"/>
    </location>
</feature>
<evidence type="ECO:0000313" key="7">
    <source>
        <dbReference type="EMBL" id="KAL3745161.1"/>
    </source>
</evidence>
<feature type="region of interest" description="Disordered" evidence="5">
    <location>
        <begin position="1"/>
        <end position="27"/>
    </location>
</feature>
<dbReference type="PRINTS" id="PR00364">
    <property type="entry name" value="DISEASERSIST"/>
</dbReference>
<dbReference type="Gene3D" id="1.10.8.430">
    <property type="entry name" value="Helical domain of apoptotic protease-activating factors"/>
    <property type="match status" value="1"/>
</dbReference>
<dbReference type="InterPro" id="IPR036390">
    <property type="entry name" value="WH_DNA-bd_sf"/>
</dbReference>
<dbReference type="InterPro" id="IPR002182">
    <property type="entry name" value="NB-ARC"/>
</dbReference>
<dbReference type="InterPro" id="IPR000157">
    <property type="entry name" value="TIR_dom"/>
</dbReference>
<keyword evidence="2" id="KW-0677">Repeat</keyword>
<dbReference type="Proteomes" id="UP001634007">
    <property type="component" value="Unassembled WGS sequence"/>
</dbReference>
<dbReference type="InterPro" id="IPR042197">
    <property type="entry name" value="Apaf_helical"/>
</dbReference>
<keyword evidence="1" id="KW-0433">Leucine-rich repeat</keyword>
<organism evidence="7 8">
    <name type="scientific">Eucalyptus globulus</name>
    <name type="common">Tasmanian blue gum</name>
    <dbReference type="NCBI Taxonomy" id="34317"/>
    <lineage>
        <taxon>Eukaryota</taxon>
        <taxon>Viridiplantae</taxon>
        <taxon>Streptophyta</taxon>
        <taxon>Embryophyta</taxon>
        <taxon>Tracheophyta</taxon>
        <taxon>Spermatophyta</taxon>
        <taxon>Magnoliopsida</taxon>
        <taxon>eudicotyledons</taxon>
        <taxon>Gunneridae</taxon>
        <taxon>Pentapetalae</taxon>
        <taxon>rosids</taxon>
        <taxon>malvids</taxon>
        <taxon>Myrtales</taxon>
        <taxon>Myrtaceae</taxon>
        <taxon>Myrtoideae</taxon>
        <taxon>Eucalypteae</taxon>
        <taxon>Eucalyptus</taxon>
    </lineage>
</organism>
<dbReference type="EMBL" id="JBJKBG010000003">
    <property type="protein sequence ID" value="KAL3745164.1"/>
    <property type="molecule type" value="Genomic_DNA"/>
</dbReference>
<keyword evidence="3" id="KW-0611">Plant defense</keyword>
<dbReference type="Pfam" id="PF23282">
    <property type="entry name" value="WHD_ROQ1"/>
    <property type="match status" value="1"/>
</dbReference>
<dbReference type="SUPFAM" id="SSF46785">
    <property type="entry name" value="Winged helix' DNA-binding domain"/>
    <property type="match status" value="1"/>
</dbReference>
<dbReference type="FunFam" id="3.40.50.10140:FF:000007">
    <property type="entry name" value="Disease resistance protein (TIR-NBS-LRR class)"/>
    <property type="match status" value="1"/>
</dbReference>
<dbReference type="Gene3D" id="3.40.50.10140">
    <property type="entry name" value="Toll/interleukin-1 receptor homology (TIR) domain"/>
    <property type="match status" value="1"/>
</dbReference>
<protein>
    <recommendedName>
        <fullName evidence="6">TIR domain-containing protein</fullName>
    </recommendedName>
</protein>
<dbReference type="GO" id="GO:0051707">
    <property type="term" value="P:response to other organism"/>
    <property type="evidence" value="ECO:0007669"/>
    <property type="project" value="UniProtKB-ARBA"/>
</dbReference>
<dbReference type="GO" id="GO:0006952">
    <property type="term" value="P:defense response"/>
    <property type="evidence" value="ECO:0007669"/>
    <property type="project" value="UniProtKB-KW"/>
</dbReference>
<evidence type="ECO:0000256" key="3">
    <source>
        <dbReference type="ARBA" id="ARBA00022821"/>
    </source>
</evidence>
<feature type="domain" description="TIR" evidence="6">
    <location>
        <begin position="35"/>
        <end position="171"/>
    </location>
</feature>
<dbReference type="InterPro" id="IPR003591">
    <property type="entry name" value="Leu-rich_rpt_typical-subtyp"/>
</dbReference>
<dbReference type="InterPro" id="IPR027417">
    <property type="entry name" value="P-loop_NTPase"/>
</dbReference>
<dbReference type="InterPro" id="IPR035897">
    <property type="entry name" value="Toll_tir_struct_dom_sf"/>
</dbReference>
<dbReference type="PROSITE" id="PS50104">
    <property type="entry name" value="TIR"/>
    <property type="match status" value="1"/>
</dbReference>
<reference evidence="7 8" key="1">
    <citation type="submission" date="2024-11" db="EMBL/GenBank/DDBJ databases">
        <title>Chromosome-level genome assembly of Eucalyptus globulus Labill. provides insights into its genome evolution.</title>
        <authorList>
            <person name="Li X."/>
        </authorList>
    </citation>
    <scope>NUCLEOTIDE SEQUENCE [LARGE SCALE GENOMIC DNA]</scope>
    <source>
        <strain evidence="7">CL2024</strain>
        <tissue evidence="7">Fresh tender leaves</tissue>
    </source>
</reference>
<dbReference type="Gene3D" id="3.40.50.300">
    <property type="entry name" value="P-loop containing nucleotide triphosphate hydrolases"/>
    <property type="match status" value="1"/>
</dbReference>
<name>A0ABD3L5M8_EUCGL</name>
<dbReference type="SUPFAM" id="SSF52540">
    <property type="entry name" value="P-loop containing nucleoside triphosphate hydrolases"/>
    <property type="match status" value="1"/>
</dbReference>
<dbReference type="SUPFAM" id="SSF52200">
    <property type="entry name" value="Toll/Interleukin receptor TIR domain"/>
    <property type="match status" value="1"/>
</dbReference>
<keyword evidence="8" id="KW-1185">Reference proteome</keyword>
<dbReference type="EMBL" id="JBJKBG010000003">
    <property type="protein sequence ID" value="KAL3745162.1"/>
    <property type="molecule type" value="Genomic_DNA"/>
</dbReference>
<dbReference type="Gene3D" id="3.80.10.10">
    <property type="entry name" value="Ribonuclease Inhibitor"/>
    <property type="match status" value="3"/>
</dbReference>
<evidence type="ECO:0000256" key="2">
    <source>
        <dbReference type="ARBA" id="ARBA00022737"/>
    </source>
</evidence>
<dbReference type="Pfam" id="PF23598">
    <property type="entry name" value="LRR_14"/>
    <property type="match status" value="1"/>
</dbReference>
<evidence type="ECO:0000256" key="4">
    <source>
        <dbReference type="ARBA" id="ARBA00023027"/>
    </source>
</evidence>
<dbReference type="EMBL" id="JBJKBG010000003">
    <property type="protein sequence ID" value="KAL3745161.1"/>
    <property type="molecule type" value="Genomic_DNA"/>
</dbReference>
<gene>
    <name evidence="7" type="ORF">ACJRO7_014296</name>
</gene>
<dbReference type="SUPFAM" id="SSF52058">
    <property type="entry name" value="L domain-like"/>
    <property type="match status" value="2"/>
</dbReference>
<evidence type="ECO:0000256" key="5">
    <source>
        <dbReference type="SAM" id="MobiDB-lite"/>
    </source>
</evidence>
<dbReference type="InterPro" id="IPR032675">
    <property type="entry name" value="LRR_dom_sf"/>
</dbReference>
<sequence>MKRTHSEASIYEVSSSSTSPHVGDYKGGTKGLKGNEYDVFLSFRGEDTRKGFTDYLYTSLVEKGIRVFRDDNELRVGEKIGPELLCSIRQSTILIPIISVNYAFSKWCLRELAQMLKCKRSRQQLVWPIFYKVNPSQVHHLKGRFEDAIKAHKENGDQMVLKEWKKALKEVKEWEEALKEVGSLKGWESDKIHNGYEGAFVKTIVTNVMSELKRLFLLNVPKQLVGIDDRINDIMSSIGNKFYDTKIIGLYGMGGIGKTTLGKVLYNKLSSHFESCSFVENIRETYQRQGFEFILKKLIEDIIGSHVSSVDEGIRVIKSRFTEKKFLVLLDDMDGSTTQLNALVKDGSWIGVGSIVIITTRDKRILGKAKASYMYPLNELSIDQSLILFSRHAFRKDSPPSDYKVLSRDIVSTTGGLPLALEVIGSCLCGMIREVWEDTLEKLKKVPDQEVRKTLEISYEALENEQKQIFLDIACFFIGSCKQNPTYMWDACELFPKSGIEILSLMSLIKIDEDGNLIMHDQLRDLGREIVRRENLNEPQERSRLWFYKEALDVLDNKKGTRKIEALSLGKYDEGRTYAAKKFKKMTKLRFLQVKGANFTGDFQSLLLELRWLQWNCCPSDFVAVNFHPKKLVVLDLSNSAISEHWEGWDPLKMATELKVLNLTWCRYLKRTPDLSTFKRLEILTLAYCENLEELHPSIRNLASLIELDLSSTLITKLPESIGNLQNLRVLCIFENGITELPEFIGAMKELKVIEVICSQKLAHIPSSIGNLASLQRLVLGDCGSLIEIPNSIGNLTSLVELNLEWTLITKLPESIGNLQNLRILCIINTDITELPDAIGMLAKLQKLQASICENLERLPSNICKMISLEELDLYRCEKLQELPELPSGLTVLWITCQGQSLSHLSQLTRLKTLNLDGCHRLECVPELPIGLSALHIWRCGKLKALTNLSDLKHLRYFDIWKCPSPEGWPDVSNFRHTQMRELGFKESHYPHYLRFHR</sequence>
<dbReference type="AlphaFoldDB" id="A0ABD3L5M8"/>